<dbReference type="RefSeq" id="WP_108232987.1">
    <property type="nucleotide sequence ID" value="NZ_QASO01000022.1"/>
</dbReference>
<keyword evidence="3" id="KW-1185">Reference proteome</keyword>
<dbReference type="InterPro" id="IPR027417">
    <property type="entry name" value="P-loop_NTPase"/>
</dbReference>
<dbReference type="AlphaFoldDB" id="A0A2T5PRL5"/>
<name>A0A2T5PRL5_ECTOL</name>
<dbReference type="EMBL" id="QASO01000022">
    <property type="protein sequence ID" value="PTU80367.1"/>
    <property type="molecule type" value="Genomic_DNA"/>
</dbReference>
<sequence>MDVIEKLQGAMKGKNYEPFIRHIRFPHFKNLTPYLRIDFKFPITAIVGPNGTNKSSVLRAIACCPHFKNLSEYWFETDVDPIDESGGRPRYIFGYIDPHSRNTVEVIQTRISRPGKGEVWEPSRPLKSDGMDLLPPLPIGKKIPGRKGTRWEGITKKVVVLDFRSEISAFDKILYHGDAAENLRGKQNKDILRQRSKLLRKVIGEGLKTFKPFKGREEQVFANELLSDKAVKQISHIIGKEYSEIRLIEHSLFENRSHTAILQSKGITYSEAFAGSGEFAVIMLVYKIMKTEERSLIVLDEPEVSLHPGAQIKLMEFLFQEALERHHQIFIGTHSKLIIDRLPPEAITLLQPNPATHKITAQENIKPSEAFFHLGQIPANKKKIFVEDPLAFELVRKALRILGEGAFNQFEVIWYPGGAPSIFSKCMTGLFQAKDDASYFFLDGDRTPVNEVVHPDKIPEADHEKLKESILNFTGVSAGKLVFSENGGNDPNLAEHRKTLERDFLIYAIKTTNFLPSKTPEEFVWEHMTKDHMTKECEDLPAKDKYVRLTRLEKGLMEGEQISAPAILETQVRRLATISNDNPSIVALSEQLRRLVE</sequence>
<dbReference type="Proteomes" id="UP000244052">
    <property type="component" value="Unassembled WGS sequence"/>
</dbReference>
<comment type="caution">
    <text evidence="2">The sequence shown here is derived from an EMBL/GenBank/DDBJ whole genome shotgun (WGS) entry which is preliminary data.</text>
</comment>
<protein>
    <recommendedName>
        <fullName evidence="1">Endonuclease GajA/Old nuclease/RecF-like AAA domain-containing protein</fullName>
    </recommendedName>
</protein>
<evidence type="ECO:0000313" key="3">
    <source>
        <dbReference type="Proteomes" id="UP000244052"/>
    </source>
</evidence>
<evidence type="ECO:0000259" key="1">
    <source>
        <dbReference type="Pfam" id="PF13175"/>
    </source>
</evidence>
<accession>A0A2T5PRL5</accession>
<dbReference type="PANTHER" id="PTHR43581:SF2">
    <property type="entry name" value="EXCINUCLEASE ATPASE SUBUNIT"/>
    <property type="match status" value="1"/>
</dbReference>
<gene>
    <name evidence="2" type="ORF">DBO86_03425</name>
</gene>
<dbReference type="Pfam" id="PF13175">
    <property type="entry name" value="AAA_15"/>
    <property type="match status" value="1"/>
</dbReference>
<dbReference type="Gene3D" id="3.40.50.300">
    <property type="entry name" value="P-loop containing nucleotide triphosphate hydrolases"/>
    <property type="match status" value="1"/>
</dbReference>
<dbReference type="InterPro" id="IPR041685">
    <property type="entry name" value="AAA_GajA/Old/RecF-like"/>
</dbReference>
<organism evidence="2 3">
    <name type="scientific">Ectopseudomonas oleovorans</name>
    <name type="common">Pseudomonas oleovorans</name>
    <dbReference type="NCBI Taxonomy" id="301"/>
    <lineage>
        <taxon>Bacteria</taxon>
        <taxon>Pseudomonadati</taxon>
        <taxon>Pseudomonadota</taxon>
        <taxon>Gammaproteobacteria</taxon>
        <taxon>Pseudomonadales</taxon>
        <taxon>Pseudomonadaceae</taxon>
        <taxon>Ectopseudomonas</taxon>
    </lineage>
</organism>
<evidence type="ECO:0000313" key="2">
    <source>
        <dbReference type="EMBL" id="PTU80367.1"/>
    </source>
</evidence>
<proteinExistence type="predicted"/>
<reference evidence="2 3" key="1">
    <citation type="submission" date="2018-04" db="EMBL/GenBank/DDBJ databases">
        <title>Pseudomonas sp. nov., isolated from mangrove soil.</title>
        <authorList>
            <person name="Chen C."/>
        </authorList>
    </citation>
    <scope>NUCLEOTIDE SEQUENCE [LARGE SCALE GENOMIC DNA]</scope>
    <source>
        <strain evidence="2 3">JCM 14246</strain>
    </source>
</reference>
<dbReference type="PANTHER" id="PTHR43581">
    <property type="entry name" value="ATP/GTP PHOSPHATASE"/>
    <property type="match status" value="1"/>
</dbReference>
<feature type="domain" description="Endonuclease GajA/Old nuclease/RecF-like AAA" evidence="1">
    <location>
        <begin position="228"/>
        <end position="339"/>
    </location>
</feature>
<dbReference type="SUPFAM" id="SSF52540">
    <property type="entry name" value="P-loop containing nucleoside triphosphate hydrolases"/>
    <property type="match status" value="1"/>
</dbReference>
<dbReference type="InterPro" id="IPR051396">
    <property type="entry name" value="Bact_Antivir_Def_Nuclease"/>
</dbReference>